<evidence type="ECO:0000313" key="1">
    <source>
        <dbReference type="EMBL" id="CAG8818078.1"/>
    </source>
</evidence>
<proteinExistence type="predicted"/>
<evidence type="ECO:0000313" key="2">
    <source>
        <dbReference type="Proteomes" id="UP000789920"/>
    </source>
</evidence>
<keyword evidence="2" id="KW-1185">Reference proteome</keyword>
<protein>
    <submittedName>
        <fullName evidence="1">13489_t:CDS:1</fullName>
    </submittedName>
</protein>
<sequence length="436" mass="49261">LFASYPRPSAKLLTFLKQALRRDTKEICIEPEVGRCYDIFKDSIVGSSVFQLGENVMSPTGFKIPHNIQIDDVNETFVWNEQFKNKQEYVRKRLSDLGLSIDVPLNFEIRQGYSVDSSANNSSHTIEQTFLIEHHCFKFTLNVDELQLSQTFIDDIDTLPSKYDKSNNAKWKNFFDKYGIYVVQSAWVGGRCSVTVKIASFSINIQSIGLIMSEVLAFIFNHKTQLDFDNEIKELNTVEEALNTARLMMHGGDPKYHVTTFHNCKFNSKKWLNSIKVKPAVLDTKLELIPINIVAGNYKSNIIDPMATAIEDLFGIKPTYINPEIKALSFPKNREEATNSLVKDPGTCLRSGTLISMADGTKVAVEKLNPGDLVVGKNGMPCHVLGRNEVLLGNRFLYGFSSGRTAFFTSEHLFATQNDEWMCIDPDLSRLINPQN</sequence>
<feature type="non-terminal residue" evidence="1">
    <location>
        <position position="436"/>
    </location>
</feature>
<dbReference type="EMBL" id="CAJVQC010080559">
    <property type="protein sequence ID" value="CAG8818078.1"/>
    <property type="molecule type" value="Genomic_DNA"/>
</dbReference>
<gene>
    <name evidence="1" type="ORF">RPERSI_LOCUS24837</name>
</gene>
<name>A0ACA9RYM3_9GLOM</name>
<accession>A0ACA9RYM3</accession>
<feature type="non-terminal residue" evidence="1">
    <location>
        <position position="1"/>
    </location>
</feature>
<dbReference type="Proteomes" id="UP000789920">
    <property type="component" value="Unassembled WGS sequence"/>
</dbReference>
<comment type="caution">
    <text evidence="1">The sequence shown here is derived from an EMBL/GenBank/DDBJ whole genome shotgun (WGS) entry which is preliminary data.</text>
</comment>
<reference evidence="1" key="1">
    <citation type="submission" date="2021-06" db="EMBL/GenBank/DDBJ databases">
        <authorList>
            <person name="Kallberg Y."/>
            <person name="Tangrot J."/>
            <person name="Rosling A."/>
        </authorList>
    </citation>
    <scope>NUCLEOTIDE SEQUENCE</scope>
    <source>
        <strain evidence="1">MA461A</strain>
    </source>
</reference>
<organism evidence="1 2">
    <name type="scientific">Racocetra persica</name>
    <dbReference type="NCBI Taxonomy" id="160502"/>
    <lineage>
        <taxon>Eukaryota</taxon>
        <taxon>Fungi</taxon>
        <taxon>Fungi incertae sedis</taxon>
        <taxon>Mucoromycota</taxon>
        <taxon>Glomeromycotina</taxon>
        <taxon>Glomeromycetes</taxon>
        <taxon>Diversisporales</taxon>
        <taxon>Gigasporaceae</taxon>
        <taxon>Racocetra</taxon>
    </lineage>
</organism>